<reference evidence="1 2" key="1">
    <citation type="submission" date="2019-02" db="EMBL/GenBank/DDBJ databases">
        <title>Deep-cultivation of Planctomycetes and their phenomic and genomic characterization uncovers novel biology.</title>
        <authorList>
            <person name="Wiegand S."/>
            <person name="Jogler M."/>
            <person name="Boedeker C."/>
            <person name="Pinto D."/>
            <person name="Vollmers J."/>
            <person name="Rivas-Marin E."/>
            <person name="Kohn T."/>
            <person name="Peeters S.H."/>
            <person name="Heuer A."/>
            <person name="Rast P."/>
            <person name="Oberbeckmann S."/>
            <person name="Bunk B."/>
            <person name="Jeske O."/>
            <person name="Meyerdierks A."/>
            <person name="Storesund J.E."/>
            <person name="Kallscheuer N."/>
            <person name="Luecker S."/>
            <person name="Lage O.M."/>
            <person name="Pohl T."/>
            <person name="Merkel B.J."/>
            <person name="Hornburger P."/>
            <person name="Mueller R.-W."/>
            <person name="Bruemmer F."/>
            <person name="Labrenz M."/>
            <person name="Spormann A.M."/>
            <person name="Op den Camp H."/>
            <person name="Overmann J."/>
            <person name="Amann R."/>
            <person name="Jetten M.S.M."/>
            <person name="Mascher T."/>
            <person name="Medema M.H."/>
            <person name="Devos D.P."/>
            <person name="Kaster A.-K."/>
            <person name="Ovreas L."/>
            <person name="Rohde M."/>
            <person name="Galperin M.Y."/>
            <person name="Jogler C."/>
        </authorList>
    </citation>
    <scope>NUCLEOTIDE SEQUENCE [LARGE SCALE GENOMIC DNA]</scope>
    <source>
        <strain evidence="1 2">Poly30</strain>
    </source>
</reference>
<sequence length="49" mass="5540">MKSYIANAERLGYKFHLHINGGEKNVAAPLLKLIKDKGGEVFDTGRPWR</sequence>
<evidence type="ECO:0000313" key="1">
    <source>
        <dbReference type="EMBL" id="QDV10128.1"/>
    </source>
</evidence>
<proteinExistence type="predicted"/>
<organism evidence="1 2">
    <name type="scientific">Saltatorellus ferox</name>
    <dbReference type="NCBI Taxonomy" id="2528018"/>
    <lineage>
        <taxon>Bacteria</taxon>
        <taxon>Pseudomonadati</taxon>
        <taxon>Planctomycetota</taxon>
        <taxon>Planctomycetia</taxon>
        <taxon>Planctomycetia incertae sedis</taxon>
        <taxon>Saltatorellus</taxon>
    </lineage>
</organism>
<gene>
    <name evidence="1" type="ORF">Poly30_56900</name>
</gene>
<accession>A0A518F1B1</accession>
<evidence type="ECO:0000313" key="2">
    <source>
        <dbReference type="Proteomes" id="UP000320390"/>
    </source>
</evidence>
<dbReference type="Proteomes" id="UP000320390">
    <property type="component" value="Chromosome"/>
</dbReference>
<keyword evidence="2" id="KW-1185">Reference proteome</keyword>
<dbReference type="EMBL" id="CP036434">
    <property type="protein sequence ID" value="QDV10128.1"/>
    <property type="molecule type" value="Genomic_DNA"/>
</dbReference>
<name>A0A518F1B1_9BACT</name>
<dbReference type="RefSeq" id="WP_419191415.1">
    <property type="nucleotide sequence ID" value="NZ_CP036434.1"/>
</dbReference>
<dbReference type="AlphaFoldDB" id="A0A518F1B1"/>
<protein>
    <submittedName>
        <fullName evidence="1">Uncharacterized protein</fullName>
    </submittedName>
</protein>